<feature type="compositionally biased region" description="Basic residues" evidence="1">
    <location>
        <begin position="202"/>
        <end position="211"/>
    </location>
</feature>
<feature type="compositionally biased region" description="Pro residues" evidence="1">
    <location>
        <begin position="164"/>
        <end position="174"/>
    </location>
</feature>
<keyword evidence="3" id="KW-1185">Reference proteome</keyword>
<proteinExistence type="predicted"/>
<accession>A0ABR1S366</accession>
<evidence type="ECO:0000313" key="3">
    <source>
        <dbReference type="Proteomes" id="UP001444661"/>
    </source>
</evidence>
<feature type="compositionally biased region" description="Basic and acidic residues" evidence="1">
    <location>
        <begin position="226"/>
        <end position="247"/>
    </location>
</feature>
<organism evidence="2 3">
    <name type="scientific">Apiospora rasikravindrae</name>
    <dbReference type="NCBI Taxonomy" id="990691"/>
    <lineage>
        <taxon>Eukaryota</taxon>
        <taxon>Fungi</taxon>
        <taxon>Dikarya</taxon>
        <taxon>Ascomycota</taxon>
        <taxon>Pezizomycotina</taxon>
        <taxon>Sordariomycetes</taxon>
        <taxon>Xylariomycetidae</taxon>
        <taxon>Amphisphaeriales</taxon>
        <taxon>Apiosporaceae</taxon>
        <taxon>Apiospora</taxon>
    </lineage>
</organism>
<evidence type="ECO:0000256" key="1">
    <source>
        <dbReference type="SAM" id="MobiDB-lite"/>
    </source>
</evidence>
<evidence type="ECO:0000313" key="2">
    <source>
        <dbReference type="EMBL" id="KAK8024568.1"/>
    </source>
</evidence>
<dbReference type="Proteomes" id="UP001444661">
    <property type="component" value="Unassembled WGS sequence"/>
</dbReference>
<feature type="region of interest" description="Disordered" evidence="1">
    <location>
        <begin position="65"/>
        <end position="94"/>
    </location>
</feature>
<gene>
    <name evidence="2" type="ORF">PG993_012634</name>
</gene>
<sequence>MVAAGVASSPSPLSQANNSSQGGAASSLWMRDNSAAATSNPRQPPAAARSFTALPEIIWLADDDKSQDKQVAATRPKNPFLARPSVAMVPRQQPQYPDHYPPRATRSDCAAISATAKLYHPRSSMISLIVSRAWTGCRVPLSKLAVSSATSLSSVASTGGSEMRPPPSRAPPRAPARRGSRKKRAARRKAGAGAGGKTSRAAGRRRGRRGSGGRGPARQQTGTQVHPDKEVSPEIKSEYDENDRVPLRDIPLFNNAVAQPELLK</sequence>
<feature type="compositionally biased region" description="Low complexity" evidence="1">
    <location>
        <begin position="14"/>
        <end position="27"/>
    </location>
</feature>
<dbReference type="EMBL" id="JAQQWK010000011">
    <property type="protein sequence ID" value="KAK8024568.1"/>
    <property type="molecule type" value="Genomic_DNA"/>
</dbReference>
<feature type="region of interest" description="Disordered" evidence="1">
    <location>
        <begin position="148"/>
        <end position="264"/>
    </location>
</feature>
<comment type="caution">
    <text evidence="2">The sequence shown here is derived from an EMBL/GenBank/DDBJ whole genome shotgun (WGS) entry which is preliminary data.</text>
</comment>
<name>A0ABR1S366_9PEZI</name>
<feature type="compositionally biased region" description="Low complexity" evidence="1">
    <location>
        <begin position="148"/>
        <end position="161"/>
    </location>
</feature>
<feature type="region of interest" description="Disordered" evidence="1">
    <location>
        <begin position="1"/>
        <end position="48"/>
    </location>
</feature>
<protein>
    <submittedName>
        <fullName evidence="2">Uncharacterized protein</fullName>
    </submittedName>
</protein>
<feature type="compositionally biased region" description="Basic residues" evidence="1">
    <location>
        <begin position="175"/>
        <end position="190"/>
    </location>
</feature>
<reference evidence="2 3" key="1">
    <citation type="submission" date="2023-01" db="EMBL/GenBank/DDBJ databases">
        <title>Analysis of 21 Apiospora genomes using comparative genomics revels a genus with tremendous synthesis potential of carbohydrate active enzymes and secondary metabolites.</title>
        <authorList>
            <person name="Sorensen T."/>
        </authorList>
    </citation>
    <scope>NUCLEOTIDE SEQUENCE [LARGE SCALE GENOMIC DNA]</scope>
    <source>
        <strain evidence="2 3">CBS 33761</strain>
    </source>
</reference>